<dbReference type="PANTHER" id="PTHR12589">
    <property type="entry name" value="PYRUVOYL TETRAHYDROBIOPTERIN SYNTHASE"/>
    <property type="match status" value="1"/>
</dbReference>
<evidence type="ECO:0000256" key="2">
    <source>
        <dbReference type="ARBA" id="ARBA00009164"/>
    </source>
</evidence>
<accession>A9UXK1</accession>
<evidence type="ECO:0000256" key="4">
    <source>
        <dbReference type="ARBA" id="ARBA00022723"/>
    </source>
</evidence>
<evidence type="ECO:0000256" key="1">
    <source>
        <dbReference type="ARBA" id="ARBA00005126"/>
    </source>
</evidence>
<keyword evidence="5 9" id="KW-0862">Zinc</keyword>
<dbReference type="eggNOG" id="KOG4105">
    <property type="taxonomic scope" value="Eukaryota"/>
</dbReference>
<dbReference type="EMBL" id="CH991549">
    <property type="protein sequence ID" value="EDQ90024.1"/>
    <property type="molecule type" value="Genomic_DNA"/>
</dbReference>
<keyword evidence="4 9" id="KW-0479">Metal-binding</keyword>
<dbReference type="Pfam" id="PF01242">
    <property type="entry name" value="PTPS"/>
    <property type="match status" value="1"/>
</dbReference>
<dbReference type="EC" id="4.2.3.12" evidence="3"/>
<feature type="binding site" evidence="9">
    <location>
        <position position="15"/>
    </location>
    <ligand>
        <name>Zn(2+)</name>
        <dbReference type="ChEBI" id="CHEBI:29105"/>
    </ligand>
</feature>
<dbReference type="SUPFAM" id="SSF55620">
    <property type="entry name" value="Tetrahydrobiopterin biosynthesis enzymes-like"/>
    <property type="match status" value="1"/>
</dbReference>
<evidence type="ECO:0000256" key="7">
    <source>
        <dbReference type="ARBA" id="ARBA00023239"/>
    </source>
</evidence>
<evidence type="ECO:0000256" key="8">
    <source>
        <dbReference type="PIRSR" id="PIRSR006113-1"/>
    </source>
</evidence>
<keyword evidence="11" id="KW-1185">Reference proteome</keyword>
<proteinExistence type="inferred from homology"/>
<evidence type="ECO:0000256" key="3">
    <source>
        <dbReference type="ARBA" id="ARBA00013100"/>
    </source>
</evidence>
<reference evidence="10 11" key="1">
    <citation type="journal article" date="2008" name="Nature">
        <title>The genome of the choanoflagellate Monosiga brevicollis and the origin of metazoans.</title>
        <authorList>
            <consortium name="JGI Sequencing"/>
            <person name="King N."/>
            <person name="Westbrook M.J."/>
            <person name="Young S.L."/>
            <person name="Kuo A."/>
            <person name="Abedin M."/>
            <person name="Chapman J."/>
            <person name="Fairclough S."/>
            <person name="Hellsten U."/>
            <person name="Isogai Y."/>
            <person name="Letunic I."/>
            <person name="Marr M."/>
            <person name="Pincus D."/>
            <person name="Putnam N."/>
            <person name="Rokas A."/>
            <person name="Wright K.J."/>
            <person name="Zuzow R."/>
            <person name="Dirks W."/>
            <person name="Good M."/>
            <person name="Goodstein D."/>
            <person name="Lemons D."/>
            <person name="Li W."/>
            <person name="Lyons J.B."/>
            <person name="Morris A."/>
            <person name="Nichols S."/>
            <person name="Richter D.J."/>
            <person name="Salamov A."/>
            <person name="Bork P."/>
            <person name="Lim W.A."/>
            <person name="Manning G."/>
            <person name="Miller W.T."/>
            <person name="McGinnis W."/>
            <person name="Shapiro H."/>
            <person name="Tjian R."/>
            <person name="Grigoriev I.V."/>
            <person name="Rokhsar D."/>
        </authorList>
    </citation>
    <scope>NUCLEOTIDE SEQUENCE [LARGE SCALE GENOMIC DNA]</scope>
    <source>
        <strain evidence="11">MX1 / ATCC 50154</strain>
    </source>
</reference>
<keyword evidence="6" id="KW-0783">Tetrahydrobiopterin biosynthesis</keyword>
<dbReference type="PANTHER" id="PTHR12589:SF7">
    <property type="entry name" value="6-PYRUVOYL TETRAHYDROBIOPTERIN SYNTHASE"/>
    <property type="match status" value="1"/>
</dbReference>
<feature type="binding site" evidence="9">
    <location>
        <position position="38"/>
    </location>
    <ligand>
        <name>Zn(2+)</name>
        <dbReference type="ChEBI" id="CHEBI:29105"/>
    </ligand>
</feature>
<evidence type="ECO:0000313" key="10">
    <source>
        <dbReference type="EMBL" id="EDQ90024.1"/>
    </source>
</evidence>
<dbReference type="GO" id="GO:0003874">
    <property type="term" value="F:6-pyruvoyltetrahydropterin synthase activity"/>
    <property type="evidence" value="ECO:0007669"/>
    <property type="project" value="UniProtKB-EC"/>
</dbReference>
<feature type="binding site" evidence="9">
    <location>
        <position position="40"/>
    </location>
    <ligand>
        <name>Zn(2+)</name>
        <dbReference type="ChEBI" id="CHEBI:29105"/>
    </ligand>
</feature>
<dbReference type="PIRSF" id="PIRSF006113">
    <property type="entry name" value="PTP_synth"/>
    <property type="match status" value="1"/>
</dbReference>
<dbReference type="Proteomes" id="UP000001357">
    <property type="component" value="Unassembled WGS sequence"/>
</dbReference>
<feature type="non-terminal residue" evidence="10">
    <location>
        <position position="1"/>
    </location>
</feature>
<organism evidence="10 11">
    <name type="scientific">Monosiga brevicollis</name>
    <name type="common">Choanoflagellate</name>
    <dbReference type="NCBI Taxonomy" id="81824"/>
    <lineage>
        <taxon>Eukaryota</taxon>
        <taxon>Choanoflagellata</taxon>
        <taxon>Craspedida</taxon>
        <taxon>Salpingoecidae</taxon>
        <taxon>Monosiga</taxon>
    </lineage>
</organism>
<protein>
    <recommendedName>
        <fullName evidence="3">6-pyruvoyltetrahydropterin synthase</fullName>
        <ecNumber evidence="3">4.2.3.12</ecNumber>
    </recommendedName>
</protein>
<dbReference type="GO" id="GO:0006729">
    <property type="term" value="P:tetrahydrobiopterin biosynthetic process"/>
    <property type="evidence" value="ECO:0007669"/>
    <property type="project" value="UniProtKB-UniPathway"/>
</dbReference>
<dbReference type="KEGG" id="mbr:MONBRDRAFT_16767"/>
<gene>
    <name evidence="10" type="ORF">MONBRDRAFT_16767</name>
</gene>
<dbReference type="GO" id="GO:0005739">
    <property type="term" value="C:mitochondrion"/>
    <property type="evidence" value="ECO:0000318"/>
    <property type="project" value="GO_Central"/>
</dbReference>
<evidence type="ECO:0000256" key="9">
    <source>
        <dbReference type="PIRSR" id="PIRSR006113-2"/>
    </source>
</evidence>
<keyword evidence="7" id="KW-0456">Lyase</keyword>
<dbReference type="AlphaFoldDB" id="A9UXK1"/>
<dbReference type="RefSeq" id="XP_001745446.1">
    <property type="nucleotide sequence ID" value="XM_001745394.1"/>
</dbReference>
<dbReference type="STRING" id="81824.A9UXK1"/>
<evidence type="ECO:0000313" key="11">
    <source>
        <dbReference type="Proteomes" id="UP000001357"/>
    </source>
</evidence>
<dbReference type="UniPathway" id="UPA00849">
    <property type="reaction ID" value="UER00819"/>
</dbReference>
<name>A9UXK1_MONBE</name>
<feature type="active site" description="Charge relay system" evidence="8">
    <location>
        <position position="124"/>
    </location>
</feature>
<dbReference type="InParanoid" id="A9UXK1"/>
<sequence length="135" mass="15417">PVVSITRVEAFSSAHRLWSSELSAEENANVFGKCTNKHGHNYKVEVTIRGPVDPITGMVMNLVDLKKYMHRAVMDTMDHKDLDEDVEYFKTRPSTAENVAVFIWEQMVAQLPDSSLLHEVKLYETPKNIVLYHGQ</sequence>
<feature type="active site" description="Charge relay system" evidence="8">
    <location>
        <position position="79"/>
    </location>
</feature>
<dbReference type="OMA" id="HFNAAHK"/>
<evidence type="ECO:0000256" key="6">
    <source>
        <dbReference type="ARBA" id="ARBA00023007"/>
    </source>
</evidence>
<dbReference type="FunCoup" id="A9UXK1">
    <property type="interactions" value="658"/>
</dbReference>
<dbReference type="FunFam" id="3.30.479.10:FF:000003">
    <property type="entry name" value="6-pyruvoyl tetrahydrobiopterin synthase"/>
    <property type="match status" value="1"/>
</dbReference>
<dbReference type="Gene3D" id="3.30.479.10">
    <property type="entry name" value="6-pyruvoyl tetrahydropterin synthase/QueD"/>
    <property type="match status" value="1"/>
</dbReference>
<evidence type="ECO:0000256" key="5">
    <source>
        <dbReference type="ARBA" id="ARBA00022833"/>
    </source>
</evidence>
<dbReference type="GO" id="GO:0046872">
    <property type="term" value="F:metal ion binding"/>
    <property type="evidence" value="ECO:0007669"/>
    <property type="project" value="UniProtKB-KW"/>
</dbReference>
<comment type="similarity">
    <text evidence="2">Belongs to the PTPS family.</text>
</comment>
<dbReference type="GeneID" id="5890452"/>
<comment type="cofactor">
    <cofactor evidence="9">
        <name>Zn(2+)</name>
        <dbReference type="ChEBI" id="CHEBI:29105"/>
    </cofactor>
    <text evidence="9">Binds 1 zinc ion per subunit.</text>
</comment>
<feature type="active site" description="Proton acceptor" evidence="8">
    <location>
        <position position="34"/>
    </location>
</feature>
<dbReference type="InterPro" id="IPR038418">
    <property type="entry name" value="6-PTP_synth/QueD_sf"/>
</dbReference>
<dbReference type="InterPro" id="IPR007115">
    <property type="entry name" value="6-PTP_synth/QueD"/>
</dbReference>
<comment type="pathway">
    <text evidence="1">Cofactor biosynthesis; tetrahydrobiopterin biosynthesis; tetrahydrobiopterin from 7,8-dihydroneopterin triphosphate: step 1/3.</text>
</comment>